<organism evidence="1 2">
    <name type="scientific">Meloidogyne enterolobii</name>
    <name type="common">Root-knot nematode worm</name>
    <name type="synonym">Meloidogyne mayaguensis</name>
    <dbReference type="NCBI Taxonomy" id="390850"/>
    <lineage>
        <taxon>Eukaryota</taxon>
        <taxon>Metazoa</taxon>
        <taxon>Ecdysozoa</taxon>
        <taxon>Nematoda</taxon>
        <taxon>Chromadorea</taxon>
        <taxon>Rhabditida</taxon>
        <taxon>Tylenchina</taxon>
        <taxon>Tylenchomorpha</taxon>
        <taxon>Tylenchoidea</taxon>
        <taxon>Meloidogynidae</taxon>
        <taxon>Meloidogyninae</taxon>
        <taxon>Meloidogyne</taxon>
    </lineage>
</organism>
<evidence type="ECO:0000313" key="1">
    <source>
        <dbReference type="EMBL" id="CAK5028863.1"/>
    </source>
</evidence>
<sequence length="248" mass="27936">MLFWFDDGSGTRKASTTLRSATTILPMFFASTLFVFVLLGQVNSEGEYNGRIGFFNHTLKDGQVTLNYSSVAVEKGDDHKLAKYTKLSGSCDVEIKGSGNIVLHYRKNGEKNIKGEGCTVDLLTKHSNMIKFRTGVELNDKNGTCLERCSVLHILFDDASANLLPFAYSYSTTKHNITKLENGPLKGNKDDCRHFEMCGEDEQLCMPWTSLEVAWNRCIKDDENPRIFAHTHPSKPNKSFNCFDHLNF</sequence>
<evidence type="ECO:0000313" key="2">
    <source>
        <dbReference type="Proteomes" id="UP001497535"/>
    </source>
</evidence>
<proteinExistence type="predicted"/>
<dbReference type="EMBL" id="CAVMJV010000005">
    <property type="protein sequence ID" value="CAK5028863.1"/>
    <property type="molecule type" value="Genomic_DNA"/>
</dbReference>
<name>A0ACB0Y236_MELEN</name>
<keyword evidence="2" id="KW-1185">Reference proteome</keyword>
<gene>
    <name evidence="1" type="ORF">MENTE1834_LOCUS6735</name>
</gene>
<protein>
    <submittedName>
        <fullName evidence="1">Uncharacterized protein</fullName>
    </submittedName>
</protein>
<comment type="caution">
    <text evidence="1">The sequence shown here is derived from an EMBL/GenBank/DDBJ whole genome shotgun (WGS) entry which is preliminary data.</text>
</comment>
<accession>A0ACB0Y236</accession>
<reference evidence="1" key="1">
    <citation type="submission" date="2023-11" db="EMBL/GenBank/DDBJ databases">
        <authorList>
            <person name="Poullet M."/>
        </authorList>
    </citation>
    <scope>NUCLEOTIDE SEQUENCE</scope>
    <source>
        <strain evidence="1">E1834</strain>
    </source>
</reference>
<dbReference type="Proteomes" id="UP001497535">
    <property type="component" value="Unassembled WGS sequence"/>
</dbReference>